<feature type="non-terminal residue" evidence="11">
    <location>
        <position position="81"/>
    </location>
</feature>
<keyword evidence="9" id="KW-0012">Acyltransferase</keyword>
<evidence type="ECO:0000256" key="7">
    <source>
        <dbReference type="ARBA" id="ARBA00023163"/>
    </source>
</evidence>
<keyword evidence="4" id="KW-0863">Zinc-finger</keyword>
<dbReference type="GO" id="GO:0004402">
    <property type="term" value="F:histone acetyltransferase activity"/>
    <property type="evidence" value="ECO:0007669"/>
    <property type="project" value="InterPro"/>
</dbReference>
<dbReference type="InterPro" id="IPR050603">
    <property type="entry name" value="MYST_HAT"/>
</dbReference>
<dbReference type="EMBL" id="CAJOBJ010383439">
    <property type="protein sequence ID" value="CAF5228242.1"/>
    <property type="molecule type" value="Genomic_DNA"/>
</dbReference>
<evidence type="ECO:0000259" key="10">
    <source>
        <dbReference type="PROSITE" id="PS51726"/>
    </source>
</evidence>
<evidence type="ECO:0000256" key="1">
    <source>
        <dbReference type="ARBA" id="ARBA00004123"/>
    </source>
</evidence>
<keyword evidence="8" id="KW-0539">Nucleus</keyword>
<dbReference type="Proteomes" id="UP000681720">
    <property type="component" value="Unassembled WGS sequence"/>
</dbReference>
<evidence type="ECO:0000313" key="14">
    <source>
        <dbReference type="Proteomes" id="UP000681967"/>
    </source>
</evidence>
<keyword evidence="5" id="KW-0862">Zinc</keyword>
<dbReference type="InterPro" id="IPR016181">
    <property type="entry name" value="Acyl_CoA_acyltransferase"/>
</dbReference>
<keyword evidence="2" id="KW-0808">Transferase</keyword>
<evidence type="ECO:0000256" key="8">
    <source>
        <dbReference type="ARBA" id="ARBA00023242"/>
    </source>
</evidence>
<gene>
    <name evidence="11" type="ORF">BYL167_LOCUS76323</name>
    <name evidence="12" type="ORF">GIL414_LOCUS88050</name>
    <name evidence="13" type="ORF">SMN809_LOCUS86054</name>
</gene>
<name>A0A8S3GMI8_9BILA</name>
<evidence type="ECO:0000313" key="12">
    <source>
        <dbReference type="EMBL" id="CAF5228242.1"/>
    </source>
</evidence>
<feature type="domain" description="MYST-type HAT" evidence="10">
    <location>
        <begin position="1"/>
        <end position="81"/>
    </location>
</feature>
<proteinExistence type="predicted"/>
<dbReference type="PANTHER" id="PTHR10615:SF219">
    <property type="entry name" value="HISTONE ACETYLTRANSFERASE KAT5"/>
    <property type="match status" value="1"/>
</dbReference>
<feature type="non-terminal residue" evidence="11">
    <location>
        <position position="1"/>
    </location>
</feature>
<dbReference type="Gene3D" id="3.40.630.30">
    <property type="match status" value="1"/>
</dbReference>
<sequence>LYCQCLCLLAKLFLERKTIYFDVDPFLFYVLVESDPRVKNVQHIIGYFSKEKLSDEFYNLACLMVLPHRQRQGFGRFLIAL</sequence>
<dbReference type="PROSITE" id="PS51726">
    <property type="entry name" value="MYST_HAT"/>
    <property type="match status" value="1"/>
</dbReference>
<dbReference type="GO" id="GO:0006355">
    <property type="term" value="P:regulation of DNA-templated transcription"/>
    <property type="evidence" value="ECO:0007669"/>
    <property type="project" value="InterPro"/>
</dbReference>
<dbReference type="Proteomes" id="UP000681967">
    <property type="component" value="Unassembled WGS sequence"/>
</dbReference>
<protein>
    <recommendedName>
        <fullName evidence="10">MYST-type HAT domain-containing protein</fullName>
    </recommendedName>
</protein>
<dbReference type="PANTHER" id="PTHR10615">
    <property type="entry name" value="HISTONE ACETYLTRANSFERASE"/>
    <property type="match status" value="1"/>
</dbReference>
<evidence type="ECO:0000256" key="4">
    <source>
        <dbReference type="ARBA" id="ARBA00022771"/>
    </source>
</evidence>
<dbReference type="GO" id="GO:0005634">
    <property type="term" value="C:nucleus"/>
    <property type="evidence" value="ECO:0007669"/>
    <property type="project" value="UniProtKB-SubCell"/>
</dbReference>
<dbReference type="GO" id="GO:0008270">
    <property type="term" value="F:zinc ion binding"/>
    <property type="evidence" value="ECO:0007669"/>
    <property type="project" value="UniProtKB-KW"/>
</dbReference>
<dbReference type="CDD" id="cd04301">
    <property type="entry name" value="NAT_SF"/>
    <property type="match status" value="1"/>
</dbReference>
<keyword evidence="6" id="KW-0805">Transcription regulation</keyword>
<dbReference type="Pfam" id="PF01853">
    <property type="entry name" value="MOZ_SAS"/>
    <property type="match status" value="1"/>
</dbReference>
<evidence type="ECO:0000313" key="11">
    <source>
        <dbReference type="EMBL" id="CAF5167483.1"/>
    </source>
</evidence>
<dbReference type="InterPro" id="IPR002717">
    <property type="entry name" value="HAT_MYST-type"/>
</dbReference>
<evidence type="ECO:0000256" key="9">
    <source>
        <dbReference type="ARBA" id="ARBA00023315"/>
    </source>
</evidence>
<organism evidence="11 14">
    <name type="scientific">Rotaria magnacalcarata</name>
    <dbReference type="NCBI Taxonomy" id="392030"/>
    <lineage>
        <taxon>Eukaryota</taxon>
        <taxon>Metazoa</taxon>
        <taxon>Spiralia</taxon>
        <taxon>Gnathifera</taxon>
        <taxon>Rotifera</taxon>
        <taxon>Eurotatoria</taxon>
        <taxon>Bdelloidea</taxon>
        <taxon>Philodinida</taxon>
        <taxon>Philodinidae</taxon>
        <taxon>Rotaria</taxon>
    </lineage>
</organism>
<dbReference type="EMBL" id="CAJOBI010368497">
    <property type="protein sequence ID" value="CAF5229084.1"/>
    <property type="molecule type" value="Genomic_DNA"/>
</dbReference>
<comment type="caution">
    <text evidence="11">The sequence shown here is derived from an EMBL/GenBank/DDBJ whole genome shotgun (WGS) entry which is preliminary data.</text>
</comment>
<comment type="subcellular location">
    <subcellularLocation>
        <location evidence="1">Nucleus</location>
    </subcellularLocation>
</comment>
<evidence type="ECO:0000256" key="5">
    <source>
        <dbReference type="ARBA" id="ARBA00022833"/>
    </source>
</evidence>
<dbReference type="Proteomes" id="UP000676336">
    <property type="component" value="Unassembled WGS sequence"/>
</dbReference>
<evidence type="ECO:0000313" key="13">
    <source>
        <dbReference type="EMBL" id="CAF5229084.1"/>
    </source>
</evidence>
<dbReference type="AlphaFoldDB" id="A0A8S3GMI8"/>
<evidence type="ECO:0000256" key="6">
    <source>
        <dbReference type="ARBA" id="ARBA00023015"/>
    </source>
</evidence>
<evidence type="ECO:0000256" key="3">
    <source>
        <dbReference type="ARBA" id="ARBA00022723"/>
    </source>
</evidence>
<accession>A0A8S3GMI8</accession>
<dbReference type="EMBL" id="CAJOBH010275024">
    <property type="protein sequence ID" value="CAF5167483.1"/>
    <property type="molecule type" value="Genomic_DNA"/>
</dbReference>
<keyword evidence="7" id="KW-0804">Transcription</keyword>
<evidence type="ECO:0000256" key="2">
    <source>
        <dbReference type="ARBA" id="ARBA00022679"/>
    </source>
</evidence>
<reference evidence="11" key="1">
    <citation type="submission" date="2021-02" db="EMBL/GenBank/DDBJ databases">
        <authorList>
            <person name="Nowell W R."/>
        </authorList>
    </citation>
    <scope>NUCLEOTIDE SEQUENCE</scope>
</reference>
<keyword evidence="3" id="KW-0479">Metal-binding</keyword>
<dbReference type="SUPFAM" id="SSF55729">
    <property type="entry name" value="Acyl-CoA N-acyltransferases (Nat)"/>
    <property type="match status" value="1"/>
</dbReference>